<comment type="subcellular location">
    <subcellularLocation>
        <location evidence="2 10">Cell inner membrane</location>
        <topology evidence="2 10">Single-pass type II membrane protein</topology>
        <orientation evidence="2 10">Periplasmic side</orientation>
    </subcellularLocation>
</comment>
<dbReference type="FunFam" id="2.60.370.10:FF:000001">
    <property type="entry name" value="COX11 cytochrome c oxidase assembly homolog"/>
    <property type="match status" value="1"/>
</dbReference>
<evidence type="ECO:0000256" key="9">
    <source>
        <dbReference type="ARBA" id="ARBA00023136"/>
    </source>
</evidence>
<comment type="function">
    <text evidence="1 10">Exerts its effect at some terminal stage of cytochrome c oxidase synthesis, probably by being involved in the insertion of the copper B into subunit I.</text>
</comment>
<dbReference type="EMBL" id="ACJD01000001">
    <property type="protein sequence ID" value="EEH15676.1"/>
    <property type="molecule type" value="Genomic_DNA"/>
</dbReference>
<dbReference type="PANTHER" id="PTHR21320">
    <property type="entry name" value="CYTOCHROME C OXIDASE ASSEMBLY PROTEIN COX11-RELATED"/>
    <property type="match status" value="1"/>
</dbReference>
<feature type="topological domain" description="Cytoplasmic" evidence="10">
    <location>
        <begin position="1"/>
        <end position="72"/>
    </location>
</feature>
<name>C0G4L1_9HYPH</name>
<keyword evidence="8 10" id="KW-0186">Copper</keyword>
<dbReference type="InterPro" id="IPR007533">
    <property type="entry name" value="Cyt_c_oxidase_assmbl_CtaG"/>
</dbReference>
<dbReference type="Proteomes" id="UP000003678">
    <property type="component" value="Unassembled WGS sequence"/>
</dbReference>
<evidence type="ECO:0000256" key="5">
    <source>
        <dbReference type="ARBA" id="ARBA00022692"/>
    </source>
</evidence>
<dbReference type="PANTHER" id="PTHR21320:SF3">
    <property type="entry name" value="CYTOCHROME C OXIDASE ASSEMBLY PROTEIN COX11, MITOCHONDRIAL-RELATED"/>
    <property type="match status" value="1"/>
</dbReference>
<evidence type="ECO:0000256" key="12">
    <source>
        <dbReference type="SAM" id="Phobius"/>
    </source>
</evidence>
<keyword evidence="9 10" id="KW-0472">Membrane</keyword>
<dbReference type="NCBIfam" id="NF003465">
    <property type="entry name" value="PRK05089.1"/>
    <property type="match status" value="1"/>
</dbReference>
<comment type="caution">
    <text evidence="13">The sequence shown here is derived from an EMBL/GenBank/DDBJ whole genome shotgun (WGS) entry which is preliminary data.</text>
</comment>
<protein>
    <recommendedName>
        <fullName evidence="4 10">Cytochrome c oxidase assembly protein CtaG</fullName>
    </recommendedName>
</protein>
<evidence type="ECO:0000313" key="14">
    <source>
        <dbReference type="Proteomes" id="UP000003678"/>
    </source>
</evidence>
<evidence type="ECO:0000256" key="8">
    <source>
        <dbReference type="ARBA" id="ARBA00023008"/>
    </source>
</evidence>
<keyword evidence="6 10" id="KW-0735">Signal-anchor</keyword>
<keyword evidence="10" id="KW-1003">Cell membrane</keyword>
<evidence type="ECO:0000256" key="1">
    <source>
        <dbReference type="ARBA" id="ARBA00004007"/>
    </source>
</evidence>
<dbReference type="Pfam" id="PF04442">
    <property type="entry name" value="CtaG_Cox11"/>
    <property type="match status" value="1"/>
</dbReference>
<accession>C0G4L1</accession>
<keyword evidence="7 10" id="KW-1133">Transmembrane helix</keyword>
<keyword evidence="5 10" id="KW-0812">Transmembrane</keyword>
<dbReference type="AlphaFoldDB" id="C0G4L1"/>
<feature type="topological domain" description="Periplasmic" evidence="10">
    <location>
        <begin position="96"/>
        <end position="260"/>
    </location>
</feature>
<feature type="compositionally biased region" description="Low complexity" evidence="11">
    <location>
        <begin position="1"/>
        <end position="10"/>
    </location>
</feature>
<evidence type="ECO:0000256" key="10">
    <source>
        <dbReference type="HAMAP-Rule" id="MF_00155"/>
    </source>
</evidence>
<feature type="transmembrane region" description="Helical" evidence="12">
    <location>
        <begin position="75"/>
        <end position="96"/>
    </location>
</feature>
<proteinExistence type="inferred from homology"/>
<evidence type="ECO:0000256" key="7">
    <source>
        <dbReference type="ARBA" id="ARBA00022989"/>
    </source>
</evidence>
<sequence>MRNWSWSSRPSNRKRPSATVHGALPSRSRFSCFWFTSARWPRWAPACSCGRSDNIREERMTDQGENEKKQRRSNATIAVACLSFFVCMIGAAYASVPLYRIFCQVTGYGGTTQRVEQYSDTILDKTIKVRFDANIANGLPWDFKPMQREVTVRIGETTMIKYEAHNLFGEETYGRASFNVAPGRAGAYFNKVECFCFTDNTLKPGEDLELPVVFFVDPEFVNDPDLKDVKTITLSYTFFPIDKPKPVVNAKAVGSTRNGG</sequence>
<dbReference type="GO" id="GO:0005886">
    <property type="term" value="C:plasma membrane"/>
    <property type="evidence" value="ECO:0007669"/>
    <property type="project" value="UniProtKB-SubCell"/>
</dbReference>
<dbReference type="GO" id="GO:0008535">
    <property type="term" value="P:respiratory chain complex IV assembly"/>
    <property type="evidence" value="ECO:0007669"/>
    <property type="project" value="UniProtKB-UniRule"/>
</dbReference>
<comment type="similarity">
    <text evidence="3 10">Belongs to the COX11/CtaG family.</text>
</comment>
<dbReference type="SUPFAM" id="SSF110111">
    <property type="entry name" value="Ctag/Cox11"/>
    <property type="match status" value="1"/>
</dbReference>
<evidence type="ECO:0000256" key="11">
    <source>
        <dbReference type="SAM" id="MobiDB-lite"/>
    </source>
</evidence>
<dbReference type="GO" id="GO:0005507">
    <property type="term" value="F:copper ion binding"/>
    <property type="evidence" value="ECO:0007669"/>
    <property type="project" value="InterPro"/>
</dbReference>
<evidence type="ECO:0000256" key="3">
    <source>
        <dbReference type="ARBA" id="ARBA00009620"/>
    </source>
</evidence>
<feature type="region of interest" description="Disordered" evidence="11">
    <location>
        <begin position="1"/>
        <end position="20"/>
    </location>
</feature>
<dbReference type="Gene3D" id="2.60.370.10">
    <property type="entry name" value="Ctag/Cox11"/>
    <property type="match status" value="1"/>
</dbReference>
<dbReference type="InterPro" id="IPR023471">
    <property type="entry name" value="CtaG/Cox11_dom_sf"/>
</dbReference>
<evidence type="ECO:0000313" key="13">
    <source>
        <dbReference type="EMBL" id="EEH15676.1"/>
    </source>
</evidence>
<evidence type="ECO:0000256" key="4">
    <source>
        <dbReference type="ARBA" id="ARBA00015384"/>
    </source>
</evidence>
<gene>
    <name evidence="10" type="primary">ctaG</name>
    <name evidence="13" type="ORF">BCETI_1000634</name>
</gene>
<organism evidence="13 14">
    <name type="scientific">Brucella ceti str. Cudo</name>
    <dbReference type="NCBI Taxonomy" id="595497"/>
    <lineage>
        <taxon>Bacteria</taxon>
        <taxon>Pseudomonadati</taxon>
        <taxon>Pseudomonadota</taxon>
        <taxon>Alphaproteobacteria</taxon>
        <taxon>Hyphomicrobiales</taxon>
        <taxon>Brucellaceae</taxon>
        <taxon>Brucella/Ochrobactrum group</taxon>
        <taxon>Brucella</taxon>
    </lineage>
</organism>
<keyword evidence="10" id="KW-0997">Cell inner membrane</keyword>
<reference evidence="13 14" key="1">
    <citation type="submission" date="2009-03" db="EMBL/GenBank/DDBJ databases">
        <authorList>
            <person name="Setubal J.C."/>
            <person name="Boyle S."/>
            <person name="Crasta O.R."/>
            <person name="Gillespie J.J."/>
            <person name="Kenyon R.W."/>
            <person name="Lu J."/>
            <person name="Mane S."/>
            <person name="Nagrani S."/>
            <person name="Shallom J.M."/>
            <person name="Shallom S."/>
            <person name="Shukla M."/>
            <person name="Snyder E.E."/>
            <person name="Sobral B.W."/>
            <person name="Wattam A.R."/>
            <person name="Will R."/>
            <person name="Williams K."/>
            <person name="Yoo H."/>
            <person name="Bruce D.H."/>
            <person name="Detter C."/>
            <person name="Munk C."/>
            <person name="Brettin T.S."/>
            <person name="Ficht T."/>
        </authorList>
    </citation>
    <scope>NUCLEOTIDE SEQUENCE [LARGE SCALE GENOMIC DNA]</scope>
    <source>
        <strain evidence="13 14">Cudo</strain>
    </source>
</reference>
<evidence type="ECO:0000256" key="6">
    <source>
        <dbReference type="ARBA" id="ARBA00022968"/>
    </source>
</evidence>
<evidence type="ECO:0000256" key="2">
    <source>
        <dbReference type="ARBA" id="ARBA00004382"/>
    </source>
</evidence>
<dbReference type="HAMAP" id="MF_00155">
    <property type="entry name" value="CtaG"/>
    <property type="match status" value="1"/>
</dbReference>